<feature type="transmembrane region" description="Helical" evidence="1">
    <location>
        <begin position="16"/>
        <end position="37"/>
    </location>
</feature>
<keyword evidence="1" id="KW-0812">Transmembrane</keyword>
<reference evidence="2 3" key="1">
    <citation type="submission" date="2024-05" db="EMBL/GenBank/DDBJ databases">
        <authorList>
            <person name="Yi C."/>
        </authorList>
    </citation>
    <scope>NUCLEOTIDE SEQUENCE [LARGE SCALE GENOMIC DNA]</scope>
    <source>
        <strain evidence="2 3">XS13</strain>
    </source>
</reference>
<proteinExistence type="predicted"/>
<feature type="transmembrane region" description="Helical" evidence="1">
    <location>
        <begin position="151"/>
        <end position="171"/>
    </location>
</feature>
<accession>A0ABV0ILS7</accession>
<name>A0ABV0ILS7_9MICC</name>
<keyword evidence="1" id="KW-0472">Membrane</keyword>
<organism evidence="2 3">
    <name type="scientific">Citricoccus nitrophenolicus</name>
    <dbReference type="NCBI Taxonomy" id="863575"/>
    <lineage>
        <taxon>Bacteria</taxon>
        <taxon>Bacillati</taxon>
        <taxon>Actinomycetota</taxon>
        <taxon>Actinomycetes</taxon>
        <taxon>Micrococcales</taxon>
        <taxon>Micrococcaceae</taxon>
        <taxon>Citricoccus</taxon>
    </lineage>
</organism>
<dbReference type="Proteomes" id="UP001484097">
    <property type="component" value="Unassembled WGS sequence"/>
</dbReference>
<keyword evidence="1" id="KW-1133">Transmembrane helix</keyword>
<sequence>MRKDLEASGQKQGSPGMLVAALLGTTVFMFVYLHILVLQQMTQLTGGLAMPDSLFFYDSAYLTTLDAAMDEAAHGQLNWVHKTAGVIFPVTAGLSVAAVAAWCLPRGWGRWASYAAGLVFVVVDIVENMLIESALRAGGEGTGLASAFTSVRWVLLVAIALWIILMMLGRIRRSVRERRRRAHRAHRAAVER</sequence>
<feature type="transmembrane region" description="Helical" evidence="1">
    <location>
        <begin position="111"/>
        <end position="131"/>
    </location>
</feature>
<protein>
    <submittedName>
        <fullName evidence="2">Uncharacterized protein</fullName>
    </submittedName>
</protein>
<keyword evidence="3" id="KW-1185">Reference proteome</keyword>
<evidence type="ECO:0000313" key="2">
    <source>
        <dbReference type="EMBL" id="MEO9249137.1"/>
    </source>
</evidence>
<evidence type="ECO:0000256" key="1">
    <source>
        <dbReference type="SAM" id="Phobius"/>
    </source>
</evidence>
<dbReference type="EMBL" id="JBDXMX010000009">
    <property type="protein sequence ID" value="MEO9249137.1"/>
    <property type="molecule type" value="Genomic_DNA"/>
</dbReference>
<feature type="transmembrane region" description="Helical" evidence="1">
    <location>
        <begin position="86"/>
        <end position="104"/>
    </location>
</feature>
<dbReference type="RefSeq" id="WP_347921846.1">
    <property type="nucleotide sequence ID" value="NZ_JBDXMX010000009.1"/>
</dbReference>
<evidence type="ECO:0000313" key="3">
    <source>
        <dbReference type="Proteomes" id="UP001484097"/>
    </source>
</evidence>
<gene>
    <name evidence="2" type="ORF">ABDK96_15745</name>
</gene>
<comment type="caution">
    <text evidence="2">The sequence shown here is derived from an EMBL/GenBank/DDBJ whole genome shotgun (WGS) entry which is preliminary data.</text>
</comment>